<dbReference type="InterPro" id="IPR036525">
    <property type="entry name" value="Tubulin/FtsZ_GTPase_sf"/>
</dbReference>
<dbReference type="Gene3D" id="3.40.50.1440">
    <property type="entry name" value="Tubulin/FtsZ, GTPase domain"/>
    <property type="match status" value="1"/>
</dbReference>
<dbReference type="InterPro" id="IPR003008">
    <property type="entry name" value="Tubulin_FtsZ_GTPase"/>
</dbReference>
<accession>A0A7S3V3D9</accession>
<evidence type="ECO:0000313" key="2">
    <source>
        <dbReference type="EMBL" id="CAE0448857.1"/>
    </source>
</evidence>
<protein>
    <recommendedName>
        <fullName evidence="1">Tubulin/FtsZ GTPase domain-containing protein</fullName>
    </recommendedName>
</protein>
<proteinExistence type="predicted"/>
<gene>
    <name evidence="2" type="ORF">ASTO00021_LOCUS18824</name>
</gene>
<dbReference type="AlphaFoldDB" id="A0A7S3V3D9"/>
<name>A0A7S3V3D9_9STRA</name>
<feature type="domain" description="Tubulin/FtsZ GTPase" evidence="1">
    <location>
        <begin position="3"/>
        <end position="81"/>
    </location>
</feature>
<dbReference type="GO" id="GO:0005525">
    <property type="term" value="F:GTP binding"/>
    <property type="evidence" value="ECO:0007669"/>
    <property type="project" value="InterPro"/>
</dbReference>
<organism evidence="2">
    <name type="scientific">Aplanochytrium stocchinoi</name>
    <dbReference type="NCBI Taxonomy" id="215587"/>
    <lineage>
        <taxon>Eukaryota</taxon>
        <taxon>Sar</taxon>
        <taxon>Stramenopiles</taxon>
        <taxon>Bigyra</taxon>
        <taxon>Labyrinthulomycetes</taxon>
        <taxon>Thraustochytrida</taxon>
        <taxon>Thraustochytriidae</taxon>
        <taxon>Aplanochytrium</taxon>
    </lineage>
</organism>
<dbReference type="EMBL" id="HBIN01026233">
    <property type="protein sequence ID" value="CAE0448857.1"/>
    <property type="molecule type" value="Transcribed_RNA"/>
</dbReference>
<dbReference type="SUPFAM" id="SSF52490">
    <property type="entry name" value="Tubulin nucleotide-binding domain-like"/>
    <property type="match status" value="1"/>
</dbReference>
<dbReference type="Pfam" id="PF00091">
    <property type="entry name" value="Tubulin"/>
    <property type="match status" value="1"/>
</dbReference>
<sequence length="105" mass="11640">MRECITVQVGQCGNQIGACFWDLVVKEHASIAKDGLFDASMSTFFRNVDTRYENPIDIPFGNGKEQIKFLKARAVLVDTEEGNGVKQSLCIYCISQIDIAVSSFV</sequence>
<evidence type="ECO:0000259" key="1">
    <source>
        <dbReference type="Pfam" id="PF00091"/>
    </source>
</evidence>
<reference evidence="2" key="1">
    <citation type="submission" date="2021-01" db="EMBL/GenBank/DDBJ databases">
        <authorList>
            <person name="Corre E."/>
            <person name="Pelletier E."/>
            <person name="Niang G."/>
            <person name="Scheremetjew M."/>
            <person name="Finn R."/>
            <person name="Kale V."/>
            <person name="Holt S."/>
            <person name="Cochrane G."/>
            <person name="Meng A."/>
            <person name="Brown T."/>
            <person name="Cohen L."/>
        </authorList>
    </citation>
    <scope>NUCLEOTIDE SEQUENCE</scope>
    <source>
        <strain evidence="2">GSBS06</strain>
    </source>
</reference>